<reference evidence="4 5" key="2">
    <citation type="journal article" date="2016" name="Genome Announc.">
        <title>Complete Genome Sequence of a Strain of Azospirillum thiophilum Isolated from a Sulfide Spring.</title>
        <authorList>
            <person name="Fomenkov A."/>
            <person name="Vincze T."/>
            <person name="Grabovich M."/>
            <person name="Anton B.P."/>
            <person name="Dubinina G."/>
            <person name="Orlova M."/>
            <person name="Belousova E."/>
            <person name="Roberts R.J."/>
        </authorList>
    </citation>
    <scope>NUCLEOTIDE SEQUENCE [LARGE SCALE GENOMIC DNA]</scope>
    <source>
        <strain evidence="4 5">BV-S</strain>
    </source>
</reference>
<keyword evidence="5" id="KW-1185">Reference proteome</keyword>
<dbReference type="Pfam" id="PF13700">
    <property type="entry name" value="DUF4158"/>
    <property type="match status" value="1"/>
</dbReference>
<name>A0AAC8ZVM9_9PROT</name>
<dbReference type="InterPro" id="IPR025296">
    <property type="entry name" value="DUF4158"/>
</dbReference>
<dbReference type="EMBL" id="CP012404">
    <property type="protein sequence ID" value="ALG74229.1"/>
    <property type="molecule type" value="Genomic_DNA"/>
</dbReference>
<feature type="domain" description="Tn3 transposase DDE" evidence="2">
    <location>
        <begin position="673"/>
        <end position="943"/>
    </location>
</feature>
<evidence type="ECO:0000256" key="1">
    <source>
        <dbReference type="SAM" id="MobiDB-lite"/>
    </source>
</evidence>
<evidence type="ECO:0008006" key="6">
    <source>
        <dbReference type="Google" id="ProtNLM"/>
    </source>
</evidence>
<evidence type="ECO:0000259" key="3">
    <source>
        <dbReference type="Pfam" id="PF13700"/>
    </source>
</evidence>
<protein>
    <recommendedName>
        <fullName evidence="6">Transposase</fullName>
    </recommendedName>
</protein>
<evidence type="ECO:0000313" key="4">
    <source>
        <dbReference type="EMBL" id="ALG74229.1"/>
    </source>
</evidence>
<gene>
    <name evidence="4" type="ORF">AL072_24965</name>
</gene>
<proteinExistence type="predicted"/>
<dbReference type="Pfam" id="PF01526">
    <property type="entry name" value="DDE_Tnp_Tn3"/>
    <property type="match status" value="1"/>
</dbReference>
<dbReference type="AlphaFoldDB" id="A0AAC8ZVM9"/>
<dbReference type="InterPro" id="IPR002513">
    <property type="entry name" value="Tn3_Tnp_DDE_dom"/>
</dbReference>
<dbReference type="Proteomes" id="UP000069935">
    <property type="component" value="Chromosome 4"/>
</dbReference>
<evidence type="ECO:0000313" key="5">
    <source>
        <dbReference type="Proteomes" id="UP000069935"/>
    </source>
</evidence>
<dbReference type="KEGG" id="ati:AL072_24965"/>
<feature type="domain" description="DUF4158" evidence="3">
    <location>
        <begin position="8"/>
        <end position="165"/>
    </location>
</feature>
<feature type="region of interest" description="Disordered" evidence="1">
    <location>
        <begin position="956"/>
        <end position="980"/>
    </location>
</feature>
<reference evidence="5" key="1">
    <citation type="submission" date="2015-08" db="EMBL/GenBank/DDBJ databases">
        <title>Complete Genome Sequence of Azospirillum thiophilum BV-S.</title>
        <authorList>
            <person name="Fomenkov A."/>
            <person name="Vincze T."/>
            <person name="Grabovich M."/>
            <person name="Dubinina G."/>
            <person name="Orlova M."/>
            <person name="Belousova E."/>
            <person name="Roberts R.J."/>
        </authorList>
    </citation>
    <scope>NUCLEOTIDE SEQUENCE [LARGE SCALE GENOMIC DNA]</scope>
    <source>
        <strain evidence="5">BV-S</strain>
    </source>
</reference>
<dbReference type="GO" id="GO:0006313">
    <property type="term" value="P:DNA transposition"/>
    <property type="evidence" value="ECO:0007669"/>
    <property type="project" value="InterPro"/>
</dbReference>
<evidence type="ECO:0000259" key="2">
    <source>
        <dbReference type="Pfam" id="PF01526"/>
    </source>
</evidence>
<accession>A0AAC8ZVM9</accession>
<organism evidence="4 5">
    <name type="scientific">Azospirillum thiophilum</name>
    <dbReference type="NCBI Taxonomy" id="528244"/>
    <lineage>
        <taxon>Bacteria</taxon>
        <taxon>Pseudomonadati</taxon>
        <taxon>Pseudomonadota</taxon>
        <taxon>Alphaproteobacteria</taxon>
        <taxon>Rhodospirillales</taxon>
        <taxon>Azospirillaceae</taxon>
        <taxon>Azospirillum</taxon>
    </lineage>
</organism>
<dbReference type="GO" id="GO:0004803">
    <property type="term" value="F:transposase activity"/>
    <property type="evidence" value="ECO:0007669"/>
    <property type="project" value="InterPro"/>
</dbReference>
<sequence>MPLVSDTAYPRLELNPPAMEVARFTPMPAEIAFVRRRARQDGARLALLVLLKSFQRLGYFVPFEDIPFVIVEHVADTFPGLTGAAAVLADYQTSTYRSRLTSLVREYAGVAAFGRLARTVAQAAAAEAARMRDDVADIINAVIEELVRRRFELPAFGTLAKIATAARAAANRDCHRHIANTLPTEARRRLNELLTLPPGQARTAWDRVKAEPKRPRPHHMRDFLHHLDWLRAQGAGTAVFASLPAAKVRSFAAEARTLTANVLAEMVEAKRLTLMAALLQSQIARTLDDLADMFVRQMQRTHARAKDALAAEHLQRFEHAETLIALLRDTVMACRSEGPPEQRLANVEALPLPDADGILERCAAHASTTEHGHLPFLARFARGQRRLFLRFLAAVPLASTSQDRSLEEAIAFVLKHHDQRQPTLRVAGIDLSFVPPSWWPLVAGQKARDPAPATVDRQIFELCVFTRAMIELKSGDLCIPGSDIHGDYRDQLVPWEICRRDMAAYTEQAGLPATPAAIVAALRDQLSATAKAVDASFPANEHVAIVNSKPVLKRLRAQPELAGAAALERRLKERLAPIDLIDALADTEHWLNWTRHFGPASGFDAKIDRPRERYLATAFCYGCKLGPSQAARAMKTLDRRQISFLNQRHVTEEAFDAAITTVIDAYAGFRLPQYHIRYGGYGGIGYYLVSDTYIALYSRFMACGAWEGNAILDIVSDNRSAIQPDTLHADTQGQSAPIFGLAYLLGIQLMPRIRNWQDLHFYRPDKDLHYPHIDSLFTATVDWTLIEAMLPDMLRVAVSIKAGRVRPSTILSRLSTYSRKNKLYFAFRELGRVVRTIFLLKFLSSLELRHLIQAATNKSELFNKYVQWVAFGESGLITEGVRDEQRKLIKYNHLVANLLIFHTLVSMTRSLDQLAAEGVAVEEEALAGLSPYQTEHINRFGNYTLDFTRVPAPLPADGQAAAPGSGPAQKQLPGVLSGHV</sequence>
<dbReference type="RefSeq" id="WP_045583455.1">
    <property type="nucleotide sequence ID" value="NZ_CP012404.1"/>
</dbReference>
<feature type="compositionally biased region" description="Low complexity" evidence="1">
    <location>
        <begin position="956"/>
        <end position="971"/>
    </location>
</feature>